<evidence type="ECO:0000256" key="5">
    <source>
        <dbReference type="ARBA" id="ARBA00023284"/>
    </source>
</evidence>
<dbReference type="SUPFAM" id="SSF51905">
    <property type="entry name" value="FAD/NAD(P)-binding domain"/>
    <property type="match status" value="1"/>
</dbReference>
<feature type="domain" description="Thioredoxin" evidence="8">
    <location>
        <begin position="340"/>
        <end position="458"/>
    </location>
</feature>
<organism evidence="9 10">
    <name type="scientific">Prochlorococcus marinus str. PAC1</name>
    <dbReference type="NCBI Taxonomy" id="59924"/>
    <lineage>
        <taxon>Bacteria</taxon>
        <taxon>Bacillati</taxon>
        <taxon>Cyanobacteriota</taxon>
        <taxon>Cyanophyceae</taxon>
        <taxon>Synechococcales</taxon>
        <taxon>Prochlorococcaceae</taxon>
        <taxon>Prochlorococcus</taxon>
    </lineage>
</organism>
<evidence type="ECO:0000259" key="8">
    <source>
        <dbReference type="PROSITE" id="PS51352"/>
    </source>
</evidence>
<protein>
    <recommendedName>
        <fullName evidence="6">Thioredoxin reductase</fullName>
        <ecNumber evidence="6">1.8.1.9</ecNumber>
    </recommendedName>
</protein>
<comment type="similarity">
    <text evidence="6">Belongs to the class-II pyridine nucleotide-disulfide oxidoreductase family.</text>
</comment>
<dbReference type="PRINTS" id="PR00469">
    <property type="entry name" value="PNDRDTASEII"/>
</dbReference>
<gene>
    <name evidence="9" type="ORF">EV03_0607</name>
</gene>
<comment type="cofactor">
    <cofactor evidence="7">
        <name>FAD</name>
        <dbReference type="ChEBI" id="CHEBI:57692"/>
    </cofactor>
    <text evidence="7">Binds 1 FAD per subunit.</text>
</comment>
<dbReference type="EMBL" id="JNAX01000007">
    <property type="protein sequence ID" value="KGG21273.1"/>
    <property type="molecule type" value="Genomic_DNA"/>
</dbReference>
<dbReference type="EC" id="1.8.1.9" evidence="6"/>
<dbReference type="InterPro" id="IPR023753">
    <property type="entry name" value="FAD/NAD-binding_dom"/>
</dbReference>
<evidence type="ECO:0000256" key="1">
    <source>
        <dbReference type="ARBA" id="ARBA00022630"/>
    </source>
</evidence>
<accession>A0A0A2C4L2</accession>
<sequence>MPSENKELKTENLVIIGSGPAGYTAAIYAARANLQPLIITGFEKGGIPGGQLMTTTFVENFPGFPNGVQGPELMDLIKAQAVRWGTNLIEEDAISIDLSKRPFSIVTTTQKIKTNSLIISTGASANRLGLKNEKLFWSKGISACAICDGATPQFRDEELAVIGGGDSACEEAEYLTKYGSHVHLLVRSRKLRASAAMADRVKANPNITIHWETELLDVLGNDWLEKLKVKRRGTNQEDEILAKGLFYAIGHTPNTSLFTNQLNKDSKGYLLTQPGRPETSLEGVYAAGDVADSEWRQGVTAAGSGCKAALAAERWLTKNKLATLIKRIELEPSKAETTKTLEISNEANFDPDKTWQKGSYALRKLYHETEKPLFVVYTSSSCGPCHILKPQLHRVLNESKGKAIGVEIDIENDQDIAKQAEVSGTPTVHLFKNKKLKKQWKGVKTRSEYKAALDELIN</sequence>
<dbReference type="InterPro" id="IPR008255">
    <property type="entry name" value="Pyr_nucl-diS_OxRdtase_2_AS"/>
</dbReference>
<dbReference type="PRINTS" id="PR00368">
    <property type="entry name" value="FADPNR"/>
</dbReference>
<keyword evidence="1 6" id="KW-0285">Flavoprotein</keyword>
<keyword evidence="3 6" id="KW-0560">Oxidoreductase</keyword>
<dbReference type="Proteomes" id="UP000030392">
    <property type="component" value="Unassembled WGS sequence"/>
</dbReference>
<comment type="caution">
    <text evidence="9">The sequence shown here is derived from an EMBL/GenBank/DDBJ whole genome shotgun (WGS) entry which is preliminary data.</text>
</comment>
<dbReference type="PROSITE" id="PS51352">
    <property type="entry name" value="THIOREDOXIN_2"/>
    <property type="match status" value="1"/>
</dbReference>
<dbReference type="PANTHER" id="PTHR48105">
    <property type="entry name" value="THIOREDOXIN REDUCTASE 1-RELATED-RELATED"/>
    <property type="match status" value="1"/>
</dbReference>
<dbReference type="Gene3D" id="3.40.30.10">
    <property type="entry name" value="Glutaredoxin"/>
    <property type="match status" value="1"/>
</dbReference>
<keyword evidence="7" id="KW-0521">NADP</keyword>
<keyword evidence="4" id="KW-1015">Disulfide bond</keyword>
<keyword evidence="2 6" id="KW-0274">FAD</keyword>
<dbReference type="GO" id="GO:0019430">
    <property type="term" value="P:removal of superoxide radicals"/>
    <property type="evidence" value="ECO:0007669"/>
    <property type="project" value="UniProtKB-UniRule"/>
</dbReference>
<dbReference type="InterPro" id="IPR013766">
    <property type="entry name" value="Thioredoxin_domain"/>
</dbReference>
<reference evidence="10" key="1">
    <citation type="journal article" date="2014" name="Sci. Data">
        <title>Genomes of diverse isolates of the marine cyanobacterium Prochlorococcus.</title>
        <authorList>
            <person name="Biller S."/>
            <person name="Berube P."/>
            <person name="Thompson J."/>
            <person name="Kelly L."/>
            <person name="Roggensack S."/>
            <person name="Awad L."/>
            <person name="Roache-Johnson K."/>
            <person name="Ding H."/>
            <person name="Giovannoni S.J."/>
            <person name="Moore L.R."/>
            <person name="Chisholm S.W."/>
        </authorList>
    </citation>
    <scope>NUCLEOTIDE SEQUENCE [LARGE SCALE GENOMIC DNA]</scope>
    <source>
        <strain evidence="10">PAC1</strain>
    </source>
</reference>
<evidence type="ECO:0000256" key="4">
    <source>
        <dbReference type="ARBA" id="ARBA00023157"/>
    </source>
</evidence>
<dbReference type="Pfam" id="PF07992">
    <property type="entry name" value="Pyr_redox_2"/>
    <property type="match status" value="1"/>
</dbReference>
<name>A0A0A2C4L2_PROMR</name>
<dbReference type="InterPro" id="IPR050097">
    <property type="entry name" value="Ferredoxin-NADP_redctase_2"/>
</dbReference>
<evidence type="ECO:0000256" key="2">
    <source>
        <dbReference type="ARBA" id="ARBA00022827"/>
    </source>
</evidence>
<dbReference type="Gene3D" id="3.50.50.60">
    <property type="entry name" value="FAD/NAD(P)-binding domain"/>
    <property type="match status" value="2"/>
</dbReference>
<dbReference type="GO" id="GO:0004791">
    <property type="term" value="F:thioredoxin-disulfide reductase (NADPH) activity"/>
    <property type="evidence" value="ECO:0007669"/>
    <property type="project" value="UniProtKB-UniRule"/>
</dbReference>
<dbReference type="Pfam" id="PF00085">
    <property type="entry name" value="Thioredoxin"/>
    <property type="match status" value="1"/>
</dbReference>
<comment type="catalytic activity">
    <reaction evidence="6">
        <text>[thioredoxin]-dithiol + NADP(+) = [thioredoxin]-disulfide + NADPH + H(+)</text>
        <dbReference type="Rhea" id="RHEA:20345"/>
        <dbReference type="Rhea" id="RHEA-COMP:10698"/>
        <dbReference type="Rhea" id="RHEA-COMP:10700"/>
        <dbReference type="ChEBI" id="CHEBI:15378"/>
        <dbReference type="ChEBI" id="CHEBI:29950"/>
        <dbReference type="ChEBI" id="CHEBI:50058"/>
        <dbReference type="ChEBI" id="CHEBI:57783"/>
        <dbReference type="ChEBI" id="CHEBI:58349"/>
        <dbReference type="EC" id="1.8.1.9"/>
    </reaction>
</comment>
<comment type="subunit">
    <text evidence="6">Homodimer.</text>
</comment>
<evidence type="ECO:0000313" key="10">
    <source>
        <dbReference type="Proteomes" id="UP000030392"/>
    </source>
</evidence>
<dbReference type="NCBIfam" id="TIGR01292">
    <property type="entry name" value="TRX_reduct"/>
    <property type="match status" value="1"/>
</dbReference>
<proteinExistence type="inferred from homology"/>
<dbReference type="InterPro" id="IPR036188">
    <property type="entry name" value="FAD/NAD-bd_sf"/>
</dbReference>
<dbReference type="InterPro" id="IPR005982">
    <property type="entry name" value="Thioredox_Rdtase"/>
</dbReference>
<dbReference type="PROSITE" id="PS00573">
    <property type="entry name" value="PYRIDINE_REDOX_2"/>
    <property type="match status" value="1"/>
</dbReference>
<dbReference type="InterPro" id="IPR036249">
    <property type="entry name" value="Thioredoxin-like_sf"/>
</dbReference>
<dbReference type="RefSeq" id="WP_036905006.1">
    <property type="nucleotide sequence ID" value="NZ_CP138967.1"/>
</dbReference>
<keyword evidence="5 6" id="KW-0676">Redox-active center</keyword>
<dbReference type="AlphaFoldDB" id="A0A0A2C4L2"/>
<dbReference type="SUPFAM" id="SSF52833">
    <property type="entry name" value="Thioredoxin-like"/>
    <property type="match status" value="1"/>
</dbReference>
<evidence type="ECO:0000313" key="9">
    <source>
        <dbReference type="EMBL" id="KGG21273.1"/>
    </source>
</evidence>
<evidence type="ECO:0000256" key="3">
    <source>
        <dbReference type="ARBA" id="ARBA00023002"/>
    </source>
</evidence>
<evidence type="ECO:0000256" key="7">
    <source>
        <dbReference type="RuleBase" id="RU003881"/>
    </source>
</evidence>
<dbReference type="GO" id="GO:0005737">
    <property type="term" value="C:cytoplasm"/>
    <property type="evidence" value="ECO:0007669"/>
    <property type="project" value="InterPro"/>
</dbReference>
<evidence type="ECO:0000256" key="6">
    <source>
        <dbReference type="RuleBase" id="RU003880"/>
    </source>
</evidence>